<dbReference type="Proteomes" id="UP000001072">
    <property type="component" value="Unassembled WGS sequence"/>
</dbReference>
<feature type="region of interest" description="Disordered" evidence="1">
    <location>
        <begin position="1"/>
        <end position="73"/>
    </location>
</feature>
<dbReference type="HOGENOM" id="CLU_821539_0_0_1"/>
<reference evidence="3" key="1">
    <citation type="journal article" date="2011" name="Proc. Natl. Acad. Sci. U.S.A.">
        <title>Obligate biotrophy features unraveled by the genomic analysis of rust fungi.</title>
        <authorList>
            <person name="Duplessis S."/>
            <person name="Cuomo C.A."/>
            <person name="Lin Y.-C."/>
            <person name="Aerts A."/>
            <person name="Tisserant E."/>
            <person name="Veneault-Fourrey C."/>
            <person name="Joly D.L."/>
            <person name="Hacquard S."/>
            <person name="Amselem J."/>
            <person name="Cantarel B.L."/>
            <person name="Chiu R."/>
            <person name="Coutinho P.M."/>
            <person name="Feau N."/>
            <person name="Field M."/>
            <person name="Frey P."/>
            <person name="Gelhaye E."/>
            <person name="Goldberg J."/>
            <person name="Grabherr M.G."/>
            <person name="Kodira C.D."/>
            <person name="Kohler A."/>
            <person name="Kuees U."/>
            <person name="Lindquist E.A."/>
            <person name="Lucas S.M."/>
            <person name="Mago R."/>
            <person name="Mauceli E."/>
            <person name="Morin E."/>
            <person name="Murat C."/>
            <person name="Pangilinan J.L."/>
            <person name="Park R."/>
            <person name="Pearson M."/>
            <person name="Quesneville H."/>
            <person name="Rouhier N."/>
            <person name="Sakthikumar S."/>
            <person name="Salamov A.A."/>
            <person name="Schmutz J."/>
            <person name="Selles B."/>
            <person name="Shapiro H."/>
            <person name="Tanguay P."/>
            <person name="Tuskan G.A."/>
            <person name="Henrissat B."/>
            <person name="Van de Peer Y."/>
            <person name="Rouze P."/>
            <person name="Ellis J.G."/>
            <person name="Dodds P.N."/>
            <person name="Schein J.E."/>
            <person name="Zhong S."/>
            <person name="Hamelin R.C."/>
            <person name="Grigoriev I.V."/>
            <person name="Szabo L.J."/>
            <person name="Martin F."/>
        </authorList>
    </citation>
    <scope>NUCLEOTIDE SEQUENCE [LARGE SCALE GENOMIC DNA]</scope>
    <source>
        <strain evidence="3">98AG31 / pathotype 3-4-7</strain>
    </source>
</reference>
<evidence type="ECO:0000313" key="2">
    <source>
        <dbReference type="EMBL" id="EGG10310.1"/>
    </source>
</evidence>
<keyword evidence="3" id="KW-1185">Reference proteome</keyword>
<name>F4RBM2_MELLP</name>
<proteinExistence type="predicted"/>
<dbReference type="EMBL" id="GL883095">
    <property type="protein sequence ID" value="EGG10310.1"/>
    <property type="molecule type" value="Genomic_DNA"/>
</dbReference>
<organism evidence="3">
    <name type="scientific">Melampsora larici-populina (strain 98AG31 / pathotype 3-4-7)</name>
    <name type="common">Poplar leaf rust fungus</name>
    <dbReference type="NCBI Taxonomy" id="747676"/>
    <lineage>
        <taxon>Eukaryota</taxon>
        <taxon>Fungi</taxon>
        <taxon>Dikarya</taxon>
        <taxon>Basidiomycota</taxon>
        <taxon>Pucciniomycotina</taxon>
        <taxon>Pucciniomycetes</taxon>
        <taxon>Pucciniales</taxon>
        <taxon>Melampsoraceae</taxon>
        <taxon>Melampsora</taxon>
    </lineage>
</organism>
<sequence>MRGSSVQRKLRSSAGGENAPINIDPPKSRNENPSRLKRKQSNVEEDDQEVVIRSKKKNIAEDPGDKSTAEDQAVTTNSKEIDFQIYIILPVTDVQPEPSNVMQGSFTFSVNTKDKEDICTSLALLLMGASTSPVPESGSPERVASTLVMDNPSLEGSSTSRKSSYKRSSEHLPSLEHGTLAYPRPRPTDLSKEHWMRRKSRKGKEKERRESESEYLPEDDEMFEDQHHDPDENENPTKSKGMQDEVASEKVATDEETSKTSLSLQELTRLWKESRAALVKANKRIETLESEFKSLSNFVKTSLANHAEQESSQARGGRTAFMDSLSAHIRHASGSILK</sequence>
<dbReference type="AlphaFoldDB" id="F4RBM2"/>
<protein>
    <submittedName>
        <fullName evidence="2">Uncharacterized protein</fullName>
    </submittedName>
</protein>
<dbReference type="GeneID" id="18929567"/>
<feature type="region of interest" description="Disordered" evidence="1">
    <location>
        <begin position="147"/>
        <end position="262"/>
    </location>
</feature>
<gene>
    <name evidence="2" type="ORF">MELLADRAFT_60586</name>
</gene>
<dbReference type="VEuPathDB" id="FungiDB:MELLADRAFT_60586"/>
<feature type="compositionally biased region" description="Basic and acidic residues" evidence="1">
    <location>
        <begin position="58"/>
        <end position="69"/>
    </location>
</feature>
<dbReference type="RefSeq" id="XP_007406611.1">
    <property type="nucleotide sequence ID" value="XM_007406549.1"/>
</dbReference>
<evidence type="ECO:0000313" key="3">
    <source>
        <dbReference type="Proteomes" id="UP000001072"/>
    </source>
</evidence>
<feature type="compositionally biased region" description="Basic and acidic residues" evidence="1">
    <location>
        <begin position="224"/>
        <end position="258"/>
    </location>
</feature>
<dbReference type="InParanoid" id="F4RBM2"/>
<accession>F4RBM2</accession>
<evidence type="ECO:0000256" key="1">
    <source>
        <dbReference type="SAM" id="MobiDB-lite"/>
    </source>
</evidence>
<feature type="compositionally biased region" description="Acidic residues" evidence="1">
    <location>
        <begin position="213"/>
        <end position="223"/>
    </location>
</feature>
<dbReference type="KEGG" id="mlr:MELLADRAFT_60586"/>